<dbReference type="InterPro" id="IPR011032">
    <property type="entry name" value="GroES-like_sf"/>
</dbReference>
<keyword evidence="3" id="KW-1185">Reference proteome</keyword>
<dbReference type="AlphaFoldDB" id="A0A2P4UL90"/>
<protein>
    <submittedName>
        <fullName evidence="2">Crotonyl-CoA reductase</fullName>
        <ecNumber evidence="2">1.3.1.86</ecNumber>
    </submittedName>
</protein>
<proteinExistence type="predicted"/>
<organism evidence="2 3">
    <name type="scientific">Actinomadura rubteroloni</name>
    <dbReference type="NCBI Taxonomy" id="1926885"/>
    <lineage>
        <taxon>Bacteria</taxon>
        <taxon>Bacillati</taxon>
        <taxon>Actinomycetota</taxon>
        <taxon>Actinomycetes</taxon>
        <taxon>Streptosporangiales</taxon>
        <taxon>Thermomonosporaceae</taxon>
        <taxon>Actinomadura</taxon>
    </lineage>
</organism>
<dbReference type="GO" id="GO:0043880">
    <property type="term" value="F:crotonyl-CoA reductase activity"/>
    <property type="evidence" value="ECO:0007669"/>
    <property type="project" value="UniProtKB-EC"/>
</dbReference>
<name>A0A2P4UL90_9ACTN</name>
<dbReference type="Proteomes" id="UP000242367">
    <property type="component" value="Unassembled WGS sequence"/>
</dbReference>
<evidence type="ECO:0000313" key="2">
    <source>
        <dbReference type="EMBL" id="POM25759.1"/>
    </source>
</evidence>
<dbReference type="InterPro" id="IPR052711">
    <property type="entry name" value="Zinc_ADH-like"/>
</dbReference>
<dbReference type="PANTHER" id="PTHR45033">
    <property type="match status" value="1"/>
</dbReference>
<dbReference type="SUPFAM" id="SSF50129">
    <property type="entry name" value="GroES-like"/>
    <property type="match status" value="1"/>
</dbReference>
<dbReference type="Pfam" id="PF08240">
    <property type="entry name" value="ADH_N"/>
    <property type="match status" value="1"/>
</dbReference>
<dbReference type="SMART" id="SM00829">
    <property type="entry name" value="PKS_ER"/>
    <property type="match status" value="1"/>
</dbReference>
<dbReference type="Gene3D" id="3.90.180.10">
    <property type="entry name" value="Medium-chain alcohol dehydrogenases, catalytic domain"/>
    <property type="match status" value="1"/>
</dbReference>
<keyword evidence="2" id="KW-0560">Oxidoreductase</keyword>
<evidence type="ECO:0000259" key="1">
    <source>
        <dbReference type="SMART" id="SM00829"/>
    </source>
</evidence>
<reference evidence="2 3" key="1">
    <citation type="journal article" date="2017" name="Chemistry">
        <title>Isolation, Biosynthesis and Chemical Modifications of Rubterolones A-F: Rare Tropolone Alkaloids from Actinomadura sp. 5-2.</title>
        <authorList>
            <person name="Guo H."/>
            <person name="Benndorf R."/>
            <person name="Leichnitz D."/>
            <person name="Klassen J.L."/>
            <person name="Vollmers J."/>
            <person name="Gorls H."/>
            <person name="Steinacker M."/>
            <person name="Weigel C."/>
            <person name="Dahse H.M."/>
            <person name="Kaster A.K."/>
            <person name="de Beer Z.W."/>
            <person name="Poulsen M."/>
            <person name="Beemelmanns C."/>
        </authorList>
    </citation>
    <scope>NUCLEOTIDE SEQUENCE [LARGE SCALE GENOMIC DNA]</scope>
    <source>
        <strain evidence="2 3">5-2</strain>
    </source>
</reference>
<dbReference type="EC" id="1.3.1.86" evidence="2"/>
<feature type="domain" description="Enoyl reductase (ER)" evidence="1">
    <location>
        <begin position="13"/>
        <end position="319"/>
    </location>
</feature>
<dbReference type="PANTHER" id="PTHR45033:SF3">
    <property type="entry name" value="DEHYDROGENASE, PUTATIVE (AFU_ORTHOLOGUE AFUA_2G13270)-RELATED"/>
    <property type="match status" value="1"/>
</dbReference>
<sequence>MRAIRRTAPDPDGLLDGIEIADHDAPPPPPGWTTVALKAASVNYSDLMALRGFGFDPSGPPRVLGSDGAGIDRDGNEVIVYPIVAAPGHGDPLHDPGLRMLSQGIDGTWAESVHVPSANLVPKPPELSWEQAACLGTAWLTAYRMLFGRADLKPGETVLVQGAGGGVPTALIRLGVAAGLRVWVAARDRERGRRAVDELGARAAFPAGTPVPEPVDAALDCVGAATLAHSLRSIRPGGRLVTAGAVTGATVELDLADLFVRSISVHGSAMGSPAELRRLARHCAATGAGPVIDGVWPLTGARPGLARALAGEGFGKIVLRCDR</sequence>
<dbReference type="InterPro" id="IPR013154">
    <property type="entry name" value="ADH-like_N"/>
</dbReference>
<dbReference type="InterPro" id="IPR013149">
    <property type="entry name" value="ADH-like_C"/>
</dbReference>
<dbReference type="EMBL" id="MTBP01000001">
    <property type="protein sequence ID" value="POM25759.1"/>
    <property type="molecule type" value="Genomic_DNA"/>
</dbReference>
<dbReference type="InterPro" id="IPR036291">
    <property type="entry name" value="NAD(P)-bd_dom_sf"/>
</dbReference>
<dbReference type="SUPFAM" id="SSF51735">
    <property type="entry name" value="NAD(P)-binding Rossmann-fold domains"/>
    <property type="match status" value="1"/>
</dbReference>
<evidence type="ECO:0000313" key="3">
    <source>
        <dbReference type="Proteomes" id="UP000242367"/>
    </source>
</evidence>
<dbReference type="Pfam" id="PF00107">
    <property type="entry name" value="ADH_zinc_N"/>
    <property type="match status" value="1"/>
</dbReference>
<dbReference type="InterPro" id="IPR020843">
    <property type="entry name" value="ER"/>
</dbReference>
<dbReference type="RefSeq" id="WP_103560823.1">
    <property type="nucleotide sequence ID" value="NZ_MTBP01000001.1"/>
</dbReference>
<comment type="caution">
    <text evidence="2">The sequence shown here is derived from an EMBL/GenBank/DDBJ whole genome shotgun (WGS) entry which is preliminary data.</text>
</comment>
<accession>A0A2P4UL90</accession>
<gene>
    <name evidence="2" type="primary">ccrA2</name>
    <name evidence="2" type="ORF">BTM25_01420</name>
</gene>